<proteinExistence type="inferred from homology"/>
<evidence type="ECO:0000256" key="3">
    <source>
        <dbReference type="PIRSR" id="PIRSR633199-1"/>
    </source>
</evidence>
<keyword evidence="5" id="KW-1185">Reference proteome</keyword>
<evidence type="ECO:0000313" key="4">
    <source>
        <dbReference type="EMBL" id="NED99384.1"/>
    </source>
</evidence>
<protein>
    <recommendedName>
        <fullName evidence="6">Amidinotransferase</fullName>
    </recommendedName>
</protein>
<dbReference type="EMBL" id="JAAGOA010000002">
    <property type="protein sequence ID" value="NED99384.1"/>
    <property type="molecule type" value="Genomic_DNA"/>
</dbReference>
<dbReference type="GO" id="GO:0045429">
    <property type="term" value="P:positive regulation of nitric oxide biosynthetic process"/>
    <property type="evidence" value="ECO:0007669"/>
    <property type="project" value="TreeGrafter"/>
</dbReference>
<evidence type="ECO:0000313" key="5">
    <source>
        <dbReference type="Proteomes" id="UP000475214"/>
    </source>
</evidence>
<dbReference type="GO" id="GO:0006525">
    <property type="term" value="P:arginine metabolic process"/>
    <property type="evidence" value="ECO:0007669"/>
    <property type="project" value="TreeGrafter"/>
</dbReference>
<organism evidence="4 5">
    <name type="scientific">Phytoactinopolyspora halotolerans</name>
    <dbReference type="NCBI Taxonomy" id="1981512"/>
    <lineage>
        <taxon>Bacteria</taxon>
        <taxon>Bacillati</taxon>
        <taxon>Actinomycetota</taxon>
        <taxon>Actinomycetes</taxon>
        <taxon>Jiangellales</taxon>
        <taxon>Jiangellaceae</taxon>
        <taxon>Phytoactinopolyspora</taxon>
    </lineage>
</organism>
<comment type="caution">
    <text evidence="4">The sequence shown here is derived from an EMBL/GenBank/DDBJ whole genome shotgun (WGS) entry which is preliminary data.</text>
</comment>
<dbReference type="GO" id="GO:0016403">
    <property type="term" value="F:dimethylargininase activity"/>
    <property type="evidence" value="ECO:0007669"/>
    <property type="project" value="TreeGrafter"/>
</dbReference>
<dbReference type="RefSeq" id="WP_163733096.1">
    <property type="nucleotide sequence ID" value="NZ_JAAGOA010000002.1"/>
</dbReference>
<dbReference type="NCBIfam" id="NF045659">
    <property type="entry name" value="DiMArgaseDdahMtb"/>
    <property type="match status" value="1"/>
</dbReference>
<keyword evidence="2" id="KW-0378">Hydrolase</keyword>
<comment type="similarity">
    <text evidence="1">Belongs to the DDAH family.</text>
</comment>
<feature type="active site" description="Nucleophile" evidence="3">
    <location>
        <position position="260"/>
    </location>
</feature>
<dbReference type="Proteomes" id="UP000475214">
    <property type="component" value="Unassembled WGS sequence"/>
</dbReference>
<dbReference type="InterPro" id="IPR033199">
    <property type="entry name" value="DDAH-like"/>
</dbReference>
<dbReference type="Gene3D" id="3.75.10.10">
    <property type="entry name" value="L-arginine/glycine Amidinotransferase, Chain A"/>
    <property type="match status" value="1"/>
</dbReference>
<gene>
    <name evidence="4" type="ORF">G1H10_04310</name>
</gene>
<dbReference type="GO" id="GO:0016597">
    <property type="term" value="F:amino acid binding"/>
    <property type="evidence" value="ECO:0007669"/>
    <property type="project" value="TreeGrafter"/>
</dbReference>
<accession>A0A6L9S1K7</accession>
<dbReference type="PANTHER" id="PTHR12737:SF9">
    <property type="entry name" value="DIMETHYLARGININASE"/>
    <property type="match status" value="1"/>
</dbReference>
<evidence type="ECO:0000256" key="1">
    <source>
        <dbReference type="ARBA" id="ARBA00008532"/>
    </source>
</evidence>
<dbReference type="GO" id="GO:0000052">
    <property type="term" value="P:citrulline metabolic process"/>
    <property type="evidence" value="ECO:0007669"/>
    <property type="project" value="TreeGrafter"/>
</dbReference>
<evidence type="ECO:0000256" key="2">
    <source>
        <dbReference type="ARBA" id="ARBA00022801"/>
    </source>
</evidence>
<dbReference type="PANTHER" id="PTHR12737">
    <property type="entry name" value="DIMETHYLARGININE DIMETHYLAMINOHYDROLASE"/>
    <property type="match status" value="1"/>
</dbReference>
<name>A0A6L9S1K7_9ACTN</name>
<dbReference type="AlphaFoldDB" id="A0A6L9S1K7"/>
<evidence type="ECO:0008006" key="6">
    <source>
        <dbReference type="Google" id="ProtNLM"/>
    </source>
</evidence>
<feature type="active site" description="Proton donor" evidence="3">
    <location>
        <position position="166"/>
    </location>
</feature>
<sequence>MAQYSVRRYVMCPPAHFAVEYAINPWMDTSRPVHRGRAVAQWERLRETYEALGHQVDLLEPIPGLPDMVFTANGAMVIGDRALGARFRESVREPEAPAHREFLTGLGIDVRLPQAVNEGQGDFAWTGRHILAGSGFRTSREAHVEVEQTFGVPVLALELVDPRFYHLDTALCVLDSDVIAYYPPAFSEASRRILAEGYPDAILAGDDDAQVLGLNAVSDGEHVVLAAQAEKLCARIAEAGFTPIPVDVSELLRGGGGAKCATLELHDHNRPRAHTAGPRAGAGQ</sequence>
<dbReference type="SUPFAM" id="SSF55909">
    <property type="entry name" value="Pentein"/>
    <property type="match status" value="1"/>
</dbReference>
<reference evidence="4 5" key="1">
    <citation type="submission" date="2020-02" db="EMBL/GenBank/DDBJ databases">
        <authorList>
            <person name="Li X.-J."/>
            <person name="Han X.-M."/>
        </authorList>
    </citation>
    <scope>NUCLEOTIDE SEQUENCE [LARGE SCALE GENOMIC DNA]</scope>
    <source>
        <strain evidence="4 5">CCTCC AB 2017055</strain>
    </source>
</reference>